<evidence type="ECO:0000313" key="2">
    <source>
        <dbReference type="Proteomes" id="UP000231878"/>
    </source>
</evidence>
<evidence type="ECO:0000313" key="1">
    <source>
        <dbReference type="EMBL" id="PJO63437.1"/>
    </source>
</evidence>
<dbReference type="RefSeq" id="WP_004524936.1">
    <property type="nucleotide sequence ID" value="NZ_AP028072.1"/>
</dbReference>
<dbReference type="GeneID" id="93064227"/>
<dbReference type="EMBL" id="PHRB01000032">
    <property type="protein sequence ID" value="PJO63437.1"/>
    <property type="molecule type" value="Genomic_DNA"/>
</dbReference>
<reference evidence="1 2" key="1">
    <citation type="submission" date="2017-11" db="EMBL/GenBank/DDBJ databases">
        <title>Molecular characterization of Burkholderia pseudomallei and closely related isolates from Vietnam.</title>
        <authorList>
            <person name="Ustinov D.V."/>
            <person name="Antonov A.S."/>
            <person name="Avdusheva E.F."/>
            <person name="Shpak I.M."/>
            <person name="Zakharova I.B."/>
            <person name="Thi L.A."/>
            <person name="Teteryatnikova N."/>
            <person name="Lopasteyskaya Y.A."/>
            <person name="Kuzyutina J.A."/>
            <person name="Ngo T.N."/>
            <person name="Victorov D.V."/>
        </authorList>
    </citation>
    <scope>NUCLEOTIDE SEQUENCE [LARGE SCALE GENOMIC DNA]</scope>
    <source>
        <strain evidence="1 2">V1512</strain>
    </source>
</reference>
<accession>A0AAX0U5F1</accession>
<proteinExistence type="predicted"/>
<dbReference type="AlphaFoldDB" id="A0AAX0U5F1"/>
<protein>
    <submittedName>
        <fullName evidence="1">Uncharacterized protein</fullName>
    </submittedName>
</protein>
<gene>
    <name evidence="1" type="ORF">CWD88_25980</name>
</gene>
<comment type="caution">
    <text evidence="1">The sequence shown here is derived from an EMBL/GenBank/DDBJ whole genome shotgun (WGS) entry which is preliminary data.</text>
</comment>
<name>A0AAX0U5F1_BURPE</name>
<dbReference type="Proteomes" id="UP000231878">
    <property type="component" value="Unassembled WGS sequence"/>
</dbReference>
<organism evidence="1 2">
    <name type="scientific">Burkholderia pseudomallei</name>
    <name type="common">Pseudomonas pseudomallei</name>
    <dbReference type="NCBI Taxonomy" id="28450"/>
    <lineage>
        <taxon>Bacteria</taxon>
        <taxon>Pseudomonadati</taxon>
        <taxon>Pseudomonadota</taxon>
        <taxon>Betaproteobacteria</taxon>
        <taxon>Burkholderiales</taxon>
        <taxon>Burkholderiaceae</taxon>
        <taxon>Burkholderia</taxon>
        <taxon>pseudomallei group</taxon>
    </lineage>
</organism>
<sequence>MKSAARRSRRLQSDRDIPYEVWGYSISDSRLAVGTDSIVREAMPIDGFRFGLFGNRVGTLMEMTVRERRRAFGRDAM</sequence>